<proteinExistence type="predicted"/>
<accession>A0A4V6DGG4</accession>
<evidence type="ECO:0000313" key="1">
    <source>
        <dbReference type="EMBL" id="TKW52786.1"/>
    </source>
</evidence>
<reference evidence="1 2" key="1">
    <citation type="journal article" date="2019" name="PLoS ONE">
        <title>Comparative genome analysis indicates high evolutionary potential of pathogenicity genes in Colletotrichum tanaceti.</title>
        <authorList>
            <person name="Lelwala R.V."/>
            <person name="Korhonen P.K."/>
            <person name="Young N.D."/>
            <person name="Scott J.B."/>
            <person name="Ades P.A."/>
            <person name="Gasser R.B."/>
            <person name="Taylor P.W.J."/>
        </authorList>
    </citation>
    <scope>NUCLEOTIDE SEQUENCE [LARGE SCALE GENOMIC DNA]</scope>
    <source>
        <strain evidence="1">BRIP57314</strain>
    </source>
</reference>
<dbReference type="AlphaFoldDB" id="A0A4V6DGG4"/>
<name>A0A4V6DGG4_9PEZI</name>
<keyword evidence="2" id="KW-1185">Reference proteome</keyword>
<gene>
    <name evidence="1" type="ORF">CTA1_7311</name>
</gene>
<dbReference type="EMBL" id="PJEX01000222">
    <property type="protein sequence ID" value="TKW52786.1"/>
    <property type="molecule type" value="Genomic_DNA"/>
</dbReference>
<organism evidence="1 2">
    <name type="scientific">Colletotrichum tanaceti</name>
    <dbReference type="NCBI Taxonomy" id="1306861"/>
    <lineage>
        <taxon>Eukaryota</taxon>
        <taxon>Fungi</taxon>
        <taxon>Dikarya</taxon>
        <taxon>Ascomycota</taxon>
        <taxon>Pezizomycotina</taxon>
        <taxon>Sordariomycetes</taxon>
        <taxon>Hypocreomycetidae</taxon>
        <taxon>Glomerellales</taxon>
        <taxon>Glomerellaceae</taxon>
        <taxon>Colletotrichum</taxon>
        <taxon>Colletotrichum destructivum species complex</taxon>
    </lineage>
</organism>
<dbReference type="Proteomes" id="UP000310108">
    <property type="component" value="Unassembled WGS sequence"/>
</dbReference>
<sequence length="132" mass="14508">MGREVEALEKILCHTRLSGDNIIALLCTQRRWRVLGHVAFDGSLPTVKGNALSSLNNLLVRSVPTRQLFADEGYPQKVVKTIQNVLNAHDTGAFLSQTARTTLALLSTLAIQYESSAYLFLPSLGPILDMLE</sequence>
<evidence type="ECO:0000313" key="2">
    <source>
        <dbReference type="Proteomes" id="UP000310108"/>
    </source>
</evidence>
<protein>
    <submittedName>
        <fullName evidence="1">Uncharacterized protein</fullName>
    </submittedName>
</protein>
<comment type="caution">
    <text evidence="1">The sequence shown here is derived from an EMBL/GenBank/DDBJ whole genome shotgun (WGS) entry which is preliminary data.</text>
</comment>